<dbReference type="GO" id="GO:0016757">
    <property type="term" value="F:glycosyltransferase activity"/>
    <property type="evidence" value="ECO:0007669"/>
    <property type="project" value="UniProtKB-KW"/>
</dbReference>
<proteinExistence type="predicted"/>
<gene>
    <name evidence="2" type="ORF">N6H18_06220</name>
</gene>
<reference evidence="2" key="1">
    <citation type="submission" date="2022-09" db="EMBL/GenBank/DDBJ databases">
        <title>Comparative genomics and taxonomic characterization of three novel marine species of genus Reichenbachiella exhibiting antioxidant and polysaccharide degradation activities.</title>
        <authorList>
            <person name="Muhammad N."/>
            <person name="Lee Y.-J."/>
            <person name="Ko J."/>
            <person name="Kim S.-G."/>
        </authorList>
    </citation>
    <scope>NUCLEOTIDE SEQUENCE</scope>
    <source>
        <strain evidence="2">BKB1-1</strain>
    </source>
</reference>
<dbReference type="EMBL" id="CP106679">
    <property type="protein sequence ID" value="UXP33548.1"/>
    <property type="molecule type" value="Genomic_DNA"/>
</dbReference>
<name>A0ABY6CVQ1_9BACT</name>
<dbReference type="RefSeq" id="WP_262310977.1">
    <property type="nucleotide sequence ID" value="NZ_CP106679.1"/>
</dbReference>
<dbReference type="SUPFAM" id="SSF53756">
    <property type="entry name" value="UDP-Glycosyltransferase/glycogen phosphorylase"/>
    <property type="match status" value="1"/>
</dbReference>
<dbReference type="InterPro" id="IPR001296">
    <property type="entry name" value="Glyco_trans_1"/>
</dbReference>
<dbReference type="InterPro" id="IPR050194">
    <property type="entry name" value="Glycosyltransferase_grp1"/>
</dbReference>
<dbReference type="PANTHER" id="PTHR45947:SF3">
    <property type="entry name" value="SULFOQUINOVOSYL TRANSFERASE SQD2"/>
    <property type="match status" value="1"/>
</dbReference>
<dbReference type="Proteomes" id="UP001065174">
    <property type="component" value="Chromosome"/>
</dbReference>
<sequence length="376" mass="43189">MIDVSKIAIVHDDLMRRGGAEQVALALHKTFPDAPIYTLCYQPELTYPEFKLADIRTSVFQKMVKTEKWMKLLFYPFGFWAMRLLKVRGYDKVILSSTYASKYANIEEGTKIINYCHNPFRLVWYPESYPEVKEASFIKKLLYNIVISRLRSIDYKYSRKSDLTIVNSKVVQKRIEEIYGLTNAPVVNPPVNLENFIPIEKGAKSDNYLVVSRFEYYKRVDLVIDTFNALNLPLVIIGNGTLKAELMARANKNIIFKHNLSKEELLEEYARAKALIFPQEEDFGITPLEANASGTPVIAYGRGGVTETMIPLNQQEMNRNATAVFFDEQNTKSLTEAIMHFINNEKHFEEEVLVLNASKFSIDSFSNSIISWVNDV</sequence>
<feature type="domain" description="Glycosyl transferase family 1" evidence="1">
    <location>
        <begin position="203"/>
        <end position="347"/>
    </location>
</feature>
<evidence type="ECO:0000313" key="3">
    <source>
        <dbReference type="Proteomes" id="UP001065174"/>
    </source>
</evidence>
<accession>A0ABY6CVQ1</accession>
<dbReference type="Pfam" id="PF00534">
    <property type="entry name" value="Glycos_transf_1"/>
    <property type="match status" value="1"/>
</dbReference>
<keyword evidence="2" id="KW-0808">Transferase</keyword>
<protein>
    <submittedName>
        <fullName evidence="2">Glycosyltransferase</fullName>
        <ecNumber evidence="2">2.4.-.-</ecNumber>
    </submittedName>
</protein>
<keyword evidence="2" id="KW-0328">Glycosyltransferase</keyword>
<organism evidence="2 3">
    <name type="scientific">Reichenbachiella agarivorans</name>
    <dbReference type="NCBI Taxonomy" id="2979464"/>
    <lineage>
        <taxon>Bacteria</taxon>
        <taxon>Pseudomonadati</taxon>
        <taxon>Bacteroidota</taxon>
        <taxon>Cytophagia</taxon>
        <taxon>Cytophagales</taxon>
        <taxon>Reichenbachiellaceae</taxon>
        <taxon>Reichenbachiella</taxon>
    </lineage>
</organism>
<evidence type="ECO:0000313" key="2">
    <source>
        <dbReference type="EMBL" id="UXP33548.1"/>
    </source>
</evidence>
<dbReference type="PANTHER" id="PTHR45947">
    <property type="entry name" value="SULFOQUINOVOSYL TRANSFERASE SQD2"/>
    <property type="match status" value="1"/>
</dbReference>
<keyword evidence="3" id="KW-1185">Reference proteome</keyword>
<evidence type="ECO:0000259" key="1">
    <source>
        <dbReference type="Pfam" id="PF00534"/>
    </source>
</evidence>
<dbReference type="EC" id="2.4.-.-" evidence="2"/>
<dbReference type="Gene3D" id="3.40.50.2000">
    <property type="entry name" value="Glycogen Phosphorylase B"/>
    <property type="match status" value="1"/>
</dbReference>